<dbReference type="EMBL" id="CACRXK020022078">
    <property type="protein sequence ID" value="CAB4036476.1"/>
    <property type="molecule type" value="Genomic_DNA"/>
</dbReference>
<dbReference type="PANTHER" id="PTHR33395">
    <property type="entry name" value="TRANSCRIPTASE, PUTATIVE-RELATED-RELATED"/>
    <property type="match status" value="1"/>
</dbReference>
<dbReference type="CDD" id="cd01650">
    <property type="entry name" value="RT_nLTR_like"/>
    <property type="match status" value="1"/>
</dbReference>
<dbReference type="InterPro" id="IPR000477">
    <property type="entry name" value="RT_dom"/>
</dbReference>
<feature type="non-terminal residue" evidence="3">
    <location>
        <position position="658"/>
    </location>
</feature>
<sequence>ISRKTSHAVLLILLAGDVATNPGPSFHPPTKNLGQGLNVLYLNARSLKAFVPSDQDLSKVCKITLLQHLVYSATYDVVCICETWLNESVLSSELLPGYSIFRRDRVGKVELAIENSKTALLYTFYRPPDSGPDVFQYLNLSLQNTSESTCIVLIGDFNLPAINWSLDQPTPATNGGQLDESFCDLVGDNFFQQFIKGTTHTGGNMLDLLLCNCPEIVKNISTFSPEQLNFLMDHHIIEFQIQQTFCRAKPVSRNIFAFNRGNLDDLRSNLIQEPFQAVFTNNINECWIQWKSRFFNAVHKFIPTKTVKDTYSAPWIDGEVIGQDLDRNSQTDVLYLDFAKAFDSVDHTILLAKLRCYGVTGSALDWFVNDLMESILGPLLFVVFINDLPDIVEARTSTALYADDTKLHKTITCNRDCASLQHSLSKLNLWTMENNLRFNVSKCKVLTITRKKNPIIHDYTLGSQNLTRVDSKKYLGITTTSKLSWDIHANTIVAKANKILGVLRRTCTKLMDMNARRTLYLSLVKSQLCYATEVWSPVNSVQISRRVEKVQRRATRWITMTKRGELSYRERLLALDLLPLTYDREVRDLVYFFKSLFSYIDVNIDNYVSFVSDGRTRVSHMSRYVLQNDSRNKLSFSTIEKCLESLEIIPKSPETVTS</sequence>
<dbReference type="SUPFAM" id="SSF56219">
    <property type="entry name" value="DNase I-like"/>
    <property type="match status" value="1"/>
</dbReference>
<dbReference type="Gene3D" id="3.60.10.10">
    <property type="entry name" value="Endonuclease/exonuclease/phosphatase"/>
    <property type="match status" value="1"/>
</dbReference>
<evidence type="ECO:0000313" key="3">
    <source>
        <dbReference type="EMBL" id="CAB4036476.1"/>
    </source>
</evidence>
<gene>
    <name evidence="3" type="ORF">PACLA_8A059646</name>
</gene>
<dbReference type="InterPro" id="IPR036691">
    <property type="entry name" value="Endo/exonu/phosph_ase_sf"/>
</dbReference>
<evidence type="ECO:0000259" key="2">
    <source>
        <dbReference type="Pfam" id="PF03372"/>
    </source>
</evidence>
<protein>
    <submittedName>
        <fullName evidence="3">Uncharacterized protein</fullName>
    </submittedName>
</protein>
<evidence type="ECO:0000313" key="4">
    <source>
        <dbReference type="Proteomes" id="UP001152795"/>
    </source>
</evidence>
<dbReference type="PANTHER" id="PTHR33395:SF22">
    <property type="entry name" value="REVERSE TRANSCRIPTASE DOMAIN-CONTAINING PROTEIN"/>
    <property type="match status" value="1"/>
</dbReference>
<dbReference type="Proteomes" id="UP001152795">
    <property type="component" value="Unassembled WGS sequence"/>
</dbReference>
<dbReference type="GO" id="GO:0031012">
    <property type="term" value="C:extracellular matrix"/>
    <property type="evidence" value="ECO:0007669"/>
    <property type="project" value="TreeGrafter"/>
</dbReference>
<comment type="caution">
    <text evidence="3">The sequence shown here is derived from an EMBL/GenBank/DDBJ whole genome shotgun (WGS) entry which is preliminary data.</text>
</comment>
<feature type="domain" description="Reverse transcriptase" evidence="1">
    <location>
        <begin position="292"/>
        <end position="478"/>
    </location>
</feature>
<name>A0A6S7JUI4_PARCT</name>
<keyword evidence="4" id="KW-1185">Reference proteome</keyword>
<evidence type="ECO:0000259" key="1">
    <source>
        <dbReference type="Pfam" id="PF00078"/>
    </source>
</evidence>
<dbReference type="InterPro" id="IPR005135">
    <property type="entry name" value="Endo/exonuclease/phosphatase"/>
</dbReference>
<feature type="domain" description="Endonuclease/exonuclease/phosphatase" evidence="2">
    <location>
        <begin position="57"/>
        <end position="212"/>
    </location>
</feature>
<reference evidence="3" key="1">
    <citation type="submission" date="2020-04" db="EMBL/GenBank/DDBJ databases">
        <authorList>
            <person name="Alioto T."/>
            <person name="Alioto T."/>
            <person name="Gomez Garrido J."/>
        </authorList>
    </citation>
    <scope>NUCLEOTIDE SEQUENCE</scope>
    <source>
        <strain evidence="3">A484AB</strain>
    </source>
</reference>
<dbReference type="OrthoDB" id="5954387at2759"/>
<dbReference type="GO" id="GO:0003824">
    <property type="term" value="F:catalytic activity"/>
    <property type="evidence" value="ECO:0007669"/>
    <property type="project" value="InterPro"/>
</dbReference>
<organism evidence="3 4">
    <name type="scientific">Paramuricea clavata</name>
    <name type="common">Red gorgonian</name>
    <name type="synonym">Violescent sea-whip</name>
    <dbReference type="NCBI Taxonomy" id="317549"/>
    <lineage>
        <taxon>Eukaryota</taxon>
        <taxon>Metazoa</taxon>
        <taxon>Cnidaria</taxon>
        <taxon>Anthozoa</taxon>
        <taxon>Octocorallia</taxon>
        <taxon>Malacalcyonacea</taxon>
        <taxon>Plexauridae</taxon>
        <taxon>Paramuricea</taxon>
    </lineage>
</organism>
<dbReference type="Pfam" id="PF03372">
    <property type="entry name" value="Exo_endo_phos"/>
    <property type="match status" value="1"/>
</dbReference>
<proteinExistence type="predicted"/>
<accession>A0A6S7JUI4</accession>
<dbReference type="Pfam" id="PF00078">
    <property type="entry name" value="RVT_1"/>
    <property type="match status" value="1"/>
</dbReference>
<feature type="non-terminal residue" evidence="3">
    <location>
        <position position="1"/>
    </location>
</feature>
<dbReference type="AlphaFoldDB" id="A0A6S7JUI4"/>